<reference evidence="2" key="1">
    <citation type="journal article" date="2023" name="G3 (Bethesda)">
        <title>Genome assembly and association tests identify interacting loci associated with vigor, precocity, and sex in interspecific pistachio rootstocks.</title>
        <authorList>
            <person name="Palmer W."/>
            <person name="Jacygrad E."/>
            <person name="Sagayaradj S."/>
            <person name="Cavanaugh K."/>
            <person name="Han R."/>
            <person name="Bertier L."/>
            <person name="Beede B."/>
            <person name="Kafkas S."/>
            <person name="Golino D."/>
            <person name="Preece J."/>
            <person name="Michelmore R."/>
        </authorList>
    </citation>
    <scope>NUCLEOTIDE SEQUENCE [LARGE SCALE GENOMIC DNA]</scope>
</reference>
<comment type="caution">
    <text evidence="1">The sequence shown here is derived from an EMBL/GenBank/DDBJ whole genome shotgun (WGS) entry which is preliminary data.</text>
</comment>
<proteinExistence type="predicted"/>
<sequence length="289" mass="32684">MVKPSTTETRSSSSSSHSMSPLQTFLVHLICGIGLGAGFWVAHNVYSINLVSRPSDALRLIWVLLSEPNCFSSLQLFSEKSRQSLVFQSCGTRPTGAPCWGSCKCFRSYCFGCTCGHSVCGIRYRKNTFDWVAFNVTVHCNGNKLAAFEFCQTSFVLSYYILLIFYLAYWQFVPVASVYGSSWEDWQHIFAHTKPNGSVDYMICLPVHGAVIGAWFGAWSMPLDWERPWQVMMYLMMLVSVKHLLNLAGMTVLCELWSHGRVSDRNGGIFWLCTHSWKTTASKRRLAVK</sequence>
<gene>
    <name evidence="1" type="ORF">Patl1_34798</name>
</gene>
<accession>A0ACC0ZPN4</accession>
<evidence type="ECO:0000313" key="1">
    <source>
        <dbReference type="EMBL" id="KAJ0074727.1"/>
    </source>
</evidence>
<organism evidence="1 2">
    <name type="scientific">Pistacia atlantica</name>
    <dbReference type="NCBI Taxonomy" id="434234"/>
    <lineage>
        <taxon>Eukaryota</taxon>
        <taxon>Viridiplantae</taxon>
        <taxon>Streptophyta</taxon>
        <taxon>Embryophyta</taxon>
        <taxon>Tracheophyta</taxon>
        <taxon>Spermatophyta</taxon>
        <taxon>Magnoliopsida</taxon>
        <taxon>eudicotyledons</taxon>
        <taxon>Gunneridae</taxon>
        <taxon>Pentapetalae</taxon>
        <taxon>rosids</taxon>
        <taxon>malvids</taxon>
        <taxon>Sapindales</taxon>
        <taxon>Anacardiaceae</taxon>
        <taxon>Pistacia</taxon>
    </lineage>
</organism>
<name>A0ACC0ZPN4_9ROSI</name>
<keyword evidence="2" id="KW-1185">Reference proteome</keyword>
<evidence type="ECO:0000313" key="2">
    <source>
        <dbReference type="Proteomes" id="UP001164250"/>
    </source>
</evidence>
<dbReference type="EMBL" id="CM047910">
    <property type="protein sequence ID" value="KAJ0074727.1"/>
    <property type="molecule type" value="Genomic_DNA"/>
</dbReference>
<protein>
    <submittedName>
        <fullName evidence="1">Uncharacterized protein</fullName>
    </submittedName>
</protein>
<dbReference type="Proteomes" id="UP001164250">
    <property type="component" value="Chromosome 15"/>
</dbReference>